<dbReference type="Proteomes" id="UP000718451">
    <property type="component" value="Unassembled WGS sequence"/>
</dbReference>
<comment type="caution">
    <text evidence="2">The sequence shown here is derived from an EMBL/GenBank/DDBJ whole genome shotgun (WGS) entry which is preliminary data.</text>
</comment>
<protein>
    <submittedName>
        <fullName evidence="2">Uncharacterized protein</fullName>
    </submittedName>
</protein>
<feature type="transmembrane region" description="Helical" evidence="1">
    <location>
        <begin position="75"/>
        <end position="94"/>
    </location>
</feature>
<evidence type="ECO:0000256" key="1">
    <source>
        <dbReference type="SAM" id="Phobius"/>
    </source>
</evidence>
<keyword evidence="1" id="KW-0812">Transmembrane</keyword>
<organism evidence="2 3">
    <name type="scientific">Croceivirga thetidis</name>
    <dbReference type="NCBI Taxonomy" id="2721623"/>
    <lineage>
        <taxon>Bacteria</taxon>
        <taxon>Pseudomonadati</taxon>
        <taxon>Bacteroidota</taxon>
        <taxon>Flavobacteriia</taxon>
        <taxon>Flavobacteriales</taxon>
        <taxon>Flavobacteriaceae</taxon>
        <taxon>Croceivirga</taxon>
    </lineage>
</organism>
<keyword evidence="3" id="KW-1185">Reference proteome</keyword>
<evidence type="ECO:0000313" key="2">
    <source>
        <dbReference type="EMBL" id="NKI32625.1"/>
    </source>
</evidence>
<sequence>MELHNYIEKLLEKYFEATTSEAEEQELRAYFATDNVASHLEQYRPMFHYFSVAKEERYSSQEPLTPRRKVNFRRLSLAASIVLIFGIYFGNQYWERRQAEIAYQETREALNLLAENFNRGTEKIGYLNEFEVVKQKIYNEN</sequence>
<keyword evidence="1" id="KW-0472">Membrane</keyword>
<keyword evidence="1" id="KW-1133">Transmembrane helix</keyword>
<proteinExistence type="predicted"/>
<name>A0ABX1GUN0_9FLAO</name>
<evidence type="ECO:0000313" key="3">
    <source>
        <dbReference type="Proteomes" id="UP000718451"/>
    </source>
</evidence>
<dbReference type="RefSeq" id="WP_168552813.1">
    <property type="nucleotide sequence ID" value="NZ_JAAWWL010000002.1"/>
</dbReference>
<dbReference type="EMBL" id="JAAWWL010000002">
    <property type="protein sequence ID" value="NKI32625.1"/>
    <property type="molecule type" value="Genomic_DNA"/>
</dbReference>
<gene>
    <name evidence="2" type="ORF">HCU67_11775</name>
</gene>
<reference evidence="2 3" key="1">
    <citation type="submission" date="2020-04" db="EMBL/GenBank/DDBJ databases">
        <authorList>
            <person name="Yoon J."/>
        </authorList>
    </citation>
    <scope>NUCLEOTIDE SEQUENCE [LARGE SCALE GENOMIC DNA]</scope>
    <source>
        <strain evidence="2 3">DJ-13</strain>
    </source>
</reference>
<accession>A0ABX1GUN0</accession>